<evidence type="ECO:0000256" key="8">
    <source>
        <dbReference type="RuleBase" id="RU003656"/>
    </source>
</evidence>
<comment type="similarity">
    <text evidence="2 7 8">Belongs to the ATPase epsilon chain family.</text>
</comment>
<evidence type="ECO:0000256" key="6">
    <source>
        <dbReference type="ARBA" id="ARBA00023196"/>
    </source>
</evidence>
<dbReference type="InterPro" id="IPR020546">
    <property type="entry name" value="ATP_synth_F1_dsu/esu_N"/>
</dbReference>
<evidence type="ECO:0000256" key="5">
    <source>
        <dbReference type="ARBA" id="ARBA00023136"/>
    </source>
</evidence>
<feature type="domain" description="ATP synthase F1 complex delta/epsilon subunit N-terminal" evidence="9">
    <location>
        <begin position="1"/>
        <end position="80"/>
    </location>
</feature>
<dbReference type="InterPro" id="IPR001469">
    <property type="entry name" value="ATP_synth_F1_dsu/esu"/>
</dbReference>
<comment type="subunit">
    <text evidence="7 8">F-type ATPases have 2 components, CF(1) - the catalytic core - and CF(0) - the membrane proton channel. CF(1) has five subunits: alpha(3), beta(3), gamma(1), delta(1), epsilon(1). CF(0) has three main subunits: a, b and c.</text>
</comment>
<keyword evidence="5 7" id="KW-0472">Membrane</keyword>
<name>A0ABT2PU51_9MOLU</name>
<evidence type="ECO:0000256" key="3">
    <source>
        <dbReference type="ARBA" id="ARBA00022448"/>
    </source>
</evidence>
<evidence type="ECO:0000256" key="7">
    <source>
        <dbReference type="HAMAP-Rule" id="MF_00530"/>
    </source>
</evidence>
<keyword evidence="7 8" id="KW-0066">ATP synthesis</keyword>
<keyword evidence="7" id="KW-1003">Cell membrane</keyword>
<evidence type="ECO:0000313" key="11">
    <source>
        <dbReference type="Proteomes" id="UP001209076"/>
    </source>
</evidence>
<dbReference type="InterPro" id="IPR036771">
    <property type="entry name" value="ATPsynth_dsu/esu_N"/>
</dbReference>
<keyword evidence="11" id="KW-1185">Reference proteome</keyword>
<keyword evidence="6 7" id="KW-0139">CF(1)</keyword>
<comment type="function">
    <text evidence="7">Produces ATP from ADP in the presence of a proton gradient across the membrane.</text>
</comment>
<evidence type="ECO:0000259" key="9">
    <source>
        <dbReference type="Pfam" id="PF02823"/>
    </source>
</evidence>
<keyword evidence="4 7" id="KW-0406">Ion transport</keyword>
<comment type="subcellular location">
    <subcellularLocation>
        <location evidence="7">Cell membrane</location>
        <topology evidence="7">Peripheral membrane protein</topology>
    </subcellularLocation>
    <subcellularLocation>
        <location evidence="1">Endomembrane system</location>
        <topology evidence="1">Peripheral membrane protein</topology>
    </subcellularLocation>
</comment>
<dbReference type="NCBIfam" id="TIGR01216">
    <property type="entry name" value="ATP_synt_epsi"/>
    <property type="match status" value="1"/>
</dbReference>
<dbReference type="EMBL" id="JAOEGN010000003">
    <property type="protein sequence ID" value="MCU0104475.1"/>
    <property type="molecule type" value="Genomic_DNA"/>
</dbReference>
<dbReference type="RefSeq" id="WP_262095711.1">
    <property type="nucleotide sequence ID" value="NZ_JAOEGN010000003.1"/>
</dbReference>
<evidence type="ECO:0000313" key="10">
    <source>
        <dbReference type="EMBL" id="MCU0104475.1"/>
    </source>
</evidence>
<dbReference type="SUPFAM" id="SSF51344">
    <property type="entry name" value="Epsilon subunit of F1F0-ATP synthase N-terminal domain"/>
    <property type="match status" value="1"/>
</dbReference>
<accession>A0ABT2PU51</accession>
<dbReference type="Proteomes" id="UP001209076">
    <property type="component" value="Unassembled WGS sequence"/>
</dbReference>
<dbReference type="HAMAP" id="MF_00530">
    <property type="entry name" value="ATP_synth_epsil_bac"/>
    <property type="match status" value="1"/>
</dbReference>
<dbReference type="Gene3D" id="2.60.15.10">
    <property type="entry name" value="F0F1 ATP synthase delta/epsilon subunit, N-terminal"/>
    <property type="match status" value="1"/>
</dbReference>
<keyword evidence="7" id="KW-0375">Hydrogen ion transport</keyword>
<gene>
    <name evidence="7 10" type="primary">atpC</name>
    <name evidence="10" type="ORF">N7603_02245</name>
</gene>
<comment type="caution">
    <text evidence="10">The sequence shown here is derived from an EMBL/GenBank/DDBJ whole genome shotgun (WGS) entry which is preliminary data.</text>
</comment>
<evidence type="ECO:0000256" key="1">
    <source>
        <dbReference type="ARBA" id="ARBA00004184"/>
    </source>
</evidence>
<evidence type="ECO:0000256" key="4">
    <source>
        <dbReference type="ARBA" id="ARBA00023065"/>
    </source>
</evidence>
<dbReference type="Pfam" id="PF02823">
    <property type="entry name" value="ATP-synt_DE_N"/>
    <property type="match status" value="1"/>
</dbReference>
<keyword evidence="3 7" id="KW-0813">Transport</keyword>
<organism evidence="10 11">
    <name type="scientific">Paracholeplasma vituli</name>
    <dbReference type="NCBI Taxonomy" id="69473"/>
    <lineage>
        <taxon>Bacteria</taxon>
        <taxon>Bacillati</taxon>
        <taxon>Mycoplasmatota</taxon>
        <taxon>Mollicutes</taxon>
        <taxon>Acholeplasmatales</taxon>
        <taxon>Acholeplasmataceae</taxon>
        <taxon>Paracholeplasma</taxon>
    </lineage>
</organism>
<proteinExistence type="inferred from homology"/>
<protein>
    <recommendedName>
        <fullName evidence="7">ATP synthase epsilon chain</fullName>
    </recommendedName>
    <alternativeName>
        <fullName evidence="7">ATP synthase F1 sector epsilon subunit</fullName>
    </alternativeName>
    <alternativeName>
        <fullName evidence="7">F-ATPase epsilon subunit</fullName>
    </alternativeName>
</protein>
<evidence type="ECO:0000256" key="2">
    <source>
        <dbReference type="ARBA" id="ARBA00005712"/>
    </source>
</evidence>
<sequence length="130" mass="14494">MQIVVVTPAGKLYDEVVDYVVVSSKNTGQFALMKNHTPLISSIDSGYVKMVKEDQTLVTVILNGVIEFSNNIVNVIAQEAHVGFTEDSAMEHLLSVRKERLEENKRRMVDFGKAEKELAENIQKAKASKV</sequence>
<reference evidence="11" key="1">
    <citation type="submission" date="2023-07" db="EMBL/GenBank/DDBJ databases">
        <title>Novel Mycoplasma species identified in domestic and wild animals.</title>
        <authorList>
            <person name="Volokhov D.V."/>
            <person name="Furtak V.A."/>
            <person name="Zagorodnyaya T.A."/>
        </authorList>
    </citation>
    <scope>NUCLEOTIDE SEQUENCE [LARGE SCALE GENOMIC DNA]</scope>
    <source>
        <strain evidence="11">92-19</strain>
    </source>
</reference>